<dbReference type="EMBL" id="LGTW01000009">
    <property type="protein sequence ID" value="KWX23372.1"/>
    <property type="molecule type" value="Genomic_DNA"/>
</dbReference>
<evidence type="ECO:0000259" key="1">
    <source>
        <dbReference type="PROSITE" id="PS50801"/>
    </source>
</evidence>
<dbReference type="RefSeq" id="WP_067850554.1">
    <property type="nucleotide sequence ID" value="NZ_JACKUA010000015.1"/>
</dbReference>
<feature type="domain" description="STAS" evidence="1">
    <location>
        <begin position="20"/>
        <end position="128"/>
    </location>
</feature>
<reference evidence="3 5" key="2">
    <citation type="submission" date="2016-01" db="EMBL/GenBank/DDBJ databases">
        <title>The new phylogeny of the genus Mycobacterium.</title>
        <authorList>
            <person name="Tarcisio F."/>
            <person name="Conor M."/>
            <person name="Antonella G."/>
            <person name="Elisabetta G."/>
            <person name="Giulia F.S."/>
            <person name="Sara T."/>
            <person name="Anna F."/>
            <person name="Clotilde B."/>
            <person name="Roberto B."/>
            <person name="Veronica D.S."/>
            <person name="Fabio R."/>
            <person name="Monica P."/>
            <person name="Olivier J."/>
            <person name="Enrico T."/>
            <person name="Nicola S."/>
        </authorList>
    </citation>
    <scope>NUCLEOTIDE SEQUENCE [LARGE SCALE GENOMIC DNA]</scope>
    <source>
        <strain evidence="3 5">ATCC 700010</strain>
    </source>
</reference>
<dbReference type="Pfam" id="PF01740">
    <property type="entry name" value="STAS"/>
    <property type="match status" value="1"/>
</dbReference>
<keyword evidence="4" id="KW-1185">Reference proteome</keyword>
<dbReference type="Proteomes" id="UP000193964">
    <property type="component" value="Unassembled WGS sequence"/>
</dbReference>
<dbReference type="SUPFAM" id="SSF52091">
    <property type="entry name" value="SpoIIaa-like"/>
    <property type="match status" value="1"/>
</dbReference>
<evidence type="ECO:0000313" key="2">
    <source>
        <dbReference type="EMBL" id="KWX23372.1"/>
    </source>
</evidence>
<dbReference type="AlphaFoldDB" id="A0A132PMV6"/>
<dbReference type="Proteomes" id="UP000070612">
    <property type="component" value="Unassembled WGS sequence"/>
</dbReference>
<comment type="caution">
    <text evidence="2">The sequence shown here is derived from an EMBL/GenBank/DDBJ whole genome shotgun (WGS) entry which is preliminary data.</text>
</comment>
<dbReference type="InterPro" id="IPR002645">
    <property type="entry name" value="STAS_dom"/>
</dbReference>
<dbReference type="EMBL" id="LQQA01000006">
    <property type="protein sequence ID" value="ORX18156.1"/>
    <property type="molecule type" value="Genomic_DNA"/>
</dbReference>
<evidence type="ECO:0000313" key="5">
    <source>
        <dbReference type="Proteomes" id="UP000193964"/>
    </source>
</evidence>
<reference evidence="2 4" key="1">
    <citation type="submission" date="2015-07" db="EMBL/GenBank/DDBJ databases">
        <title>A draft genome sequence of Mycobacterium wolinskyi.</title>
        <authorList>
            <person name="de Man T.J."/>
            <person name="Perry K.A."/>
            <person name="Coulliette A.D."/>
            <person name="Jensen B."/>
            <person name="Toney N.C."/>
            <person name="Limbago B.M."/>
            <person name="Noble-Wang J."/>
        </authorList>
    </citation>
    <scope>NUCLEOTIDE SEQUENCE [LARGE SCALE GENOMIC DNA]</scope>
    <source>
        <strain evidence="2 4">CDC_01</strain>
    </source>
</reference>
<dbReference type="STRING" id="59750.AWC31_16310"/>
<protein>
    <submittedName>
        <fullName evidence="2">Anti-anti-sigma factor</fullName>
    </submittedName>
</protein>
<dbReference type="OrthoDB" id="3393696at2"/>
<accession>A0A132PMV6</accession>
<dbReference type="InterPro" id="IPR036513">
    <property type="entry name" value="STAS_dom_sf"/>
</dbReference>
<dbReference type="GO" id="GO:0043856">
    <property type="term" value="F:anti-sigma factor antagonist activity"/>
    <property type="evidence" value="ECO:0007669"/>
    <property type="project" value="TreeGrafter"/>
</dbReference>
<dbReference type="PANTHER" id="PTHR33495:SF13">
    <property type="entry name" value="ANTI-SIGMA-F FACTOR ANTAGONIST RSFB"/>
    <property type="match status" value="1"/>
</dbReference>
<gene>
    <name evidence="2" type="ORF">AFM11_15465</name>
    <name evidence="3" type="ORF">AWC31_16310</name>
</gene>
<evidence type="ECO:0000313" key="4">
    <source>
        <dbReference type="Proteomes" id="UP000070612"/>
    </source>
</evidence>
<dbReference type="PATRIC" id="fig|59750.3.peg.7208"/>
<dbReference type="PROSITE" id="PS50801">
    <property type="entry name" value="STAS"/>
    <property type="match status" value="1"/>
</dbReference>
<dbReference type="Gene3D" id="3.30.750.24">
    <property type="entry name" value="STAS domain"/>
    <property type="match status" value="1"/>
</dbReference>
<proteinExistence type="predicted"/>
<dbReference type="CDD" id="cd07043">
    <property type="entry name" value="STAS_anti-anti-sigma_factors"/>
    <property type="match status" value="1"/>
</dbReference>
<dbReference type="PANTHER" id="PTHR33495">
    <property type="entry name" value="ANTI-SIGMA FACTOR ANTAGONIST TM_1081-RELATED-RELATED"/>
    <property type="match status" value="1"/>
</dbReference>
<sequence>MTSQPDPAVGASSAAAAASCAVEERRIGEISVVSVAGTVDMLTAPQLEEAIGSAAKSSPAAVVVDLSEVDFLASAGMGVLVAAHGDLSPEVKVAVVADGPATSRPLKLVGIAEVVDLFATLDEALSSLAT</sequence>
<organism evidence="2 4">
    <name type="scientific">Mycolicibacterium wolinskyi</name>
    <dbReference type="NCBI Taxonomy" id="59750"/>
    <lineage>
        <taxon>Bacteria</taxon>
        <taxon>Bacillati</taxon>
        <taxon>Actinomycetota</taxon>
        <taxon>Actinomycetes</taxon>
        <taxon>Mycobacteriales</taxon>
        <taxon>Mycobacteriaceae</taxon>
        <taxon>Mycolicibacterium</taxon>
    </lineage>
</organism>
<name>A0A132PMV6_9MYCO</name>
<evidence type="ECO:0000313" key="3">
    <source>
        <dbReference type="EMBL" id="ORX18156.1"/>
    </source>
</evidence>